<keyword evidence="1" id="KW-0175">Coiled coil</keyword>
<evidence type="ECO:0000256" key="2">
    <source>
        <dbReference type="SAM" id="Phobius"/>
    </source>
</evidence>
<dbReference type="EMBL" id="GL983950">
    <property type="protein sequence ID" value="EGR30719.1"/>
    <property type="molecule type" value="Genomic_DNA"/>
</dbReference>
<evidence type="ECO:0000313" key="3">
    <source>
        <dbReference type="EMBL" id="EGR30719.1"/>
    </source>
</evidence>
<keyword evidence="2" id="KW-0812">Transmembrane</keyword>
<keyword evidence="2" id="KW-1133">Transmembrane helix</keyword>
<dbReference type="AlphaFoldDB" id="G0QVN2"/>
<gene>
    <name evidence="3" type="ORF">IMG5_124860</name>
</gene>
<dbReference type="InParanoid" id="G0QVN2"/>
<keyword evidence="2" id="KW-0472">Membrane</keyword>
<dbReference type="GeneID" id="14906846"/>
<feature type="coiled-coil region" evidence="1">
    <location>
        <begin position="118"/>
        <end position="207"/>
    </location>
</feature>
<proteinExistence type="predicted"/>
<dbReference type="RefSeq" id="XP_004032306.1">
    <property type="nucleotide sequence ID" value="XM_004032258.1"/>
</dbReference>
<name>G0QVN2_ICHMU</name>
<protein>
    <submittedName>
        <fullName evidence="3">Uncharacterized protein</fullName>
    </submittedName>
</protein>
<reference evidence="3 4" key="1">
    <citation type="submission" date="2011-07" db="EMBL/GenBank/DDBJ databases">
        <authorList>
            <person name="Coyne R."/>
            <person name="Brami D."/>
            <person name="Johnson J."/>
            <person name="Hostetler J."/>
            <person name="Hannick L."/>
            <person name="Clark T."/>
            <person name="Cassidy-Hanley D."/>
            <person name="Inman J."/>
        </authorList>
    </citation>
    <scope>NUCLEOTIDE SEQUENCE [LARGE SCALE GENOMIC DNA]</scope>
    <source>
        <strain evidence="3 4">G5</strain>
    </source>
</reference>
<dbReference type="Proteomes" id="UP000008983">
    <property type="component" value="Unassembled WGS sequence"/>
</dbReference>
<evidence type="ECO:0000256" key="1">
    <source>
        <dbReference type="SAM" id="Coils"/>
    </source>
</evidence>
<accession>G0QVN2</accession>
<keyword evidence="4" id="KW-1185">Reference proteome</keyword>
<sequence>MQIQHFNHQLNEQQLSQNYHVQNQRVASKPIEDLRNNQQSSTQYSVQNINHQPQQYTEYQQAIQNDNYEKQIQPFDQQQIVYRNNLSSNTISNTELRRRYPYSNFDKKNEWIGVERHLAEVNEEIKNNEWEINHLRQKELLSELEKKAMWQLQQKQAELRNKKSEHEDNLKKLAAFQEEESKNKSDMKMLQQNMAQYYNKQQDEQARKKMNIKFNKKIGKTKFLFFFFYFIFLSFQILIRKE</sequence>
<evidence type="ECO:0000313" key="4">
    <source>
        <dbReference type="Proteomes" id="UP000008983"/>
    </source>
</evidence>
<organism evidence="3 4">
    <name type="scientific">Ichthyophthirius multifiliis</name>
    <name type="common">White spot disease agent</name>
    <name type="synonym">Ich</name>
    <dbReference type="NCBI Taxonomy" id="5932"/>
    <lineage>
        <taxon>Eukaryota</taxon>
        <taxon>Sar</taxon>
        <taxon>Alveolata</taxon>
        <taxon>Ciliophora</taxon>
        <taxon>Intramacronucleata</taxon>
        <taxon>Oligohymenophorea</taxon>
        <taxon>Hymenostomatida</taxon>
        <taxon>Ophryoglenina</taxon>
        <taxon>Ichthyophthirius</taxon>
    </lineage>
</organism>
<feature type="transmembrane region" description="Helical" evidence="2">
    <location>
        <begin position="223"/>
        <end position="239"/>
    </location>
</feature>